<organism evidence="1">
    <name type="scientific">mine drainage metagenome</name>
    <dbReference type="NCBI Taxonomy" id="410659"/>
    <lineage>
        <taxon>unclassified sequences</taxon>
        <taxon>metagenomes</taxon>
        <taxon>ecological metagenomes</taxon>
    </lineage>
</organism>
<evidence type="ECO:0000313" key="1">
    <source>
        <dbReference type="EMBL" id="OIQ64738.1"/>
    </source>
</evidence>
<accession>A0A1J5P106</accession>
<name>A0A1J5P106_9ZZZZ</name>
<comment type="caution">
    <text evidence="1">The sequence shown here is derived from an EMBL/GenBank/DDBJ whole genome shotgun (WGS) entry which is preliminary data.</text>
</comment>
<dbReference type="EMBL" id="MLJW01007877">
    <property type="protein sequence ID" value="OIQ64738.1"/>
    <property type="molecule type" value="Genomic_DNA"/>
</dbReference>
<proteinExistence type="predicted"/>
<reference evidence="1" key="1">
    <citation type="submission" date="2016-10" db="EMBL/GenBank/DDBJ databases">
        <title>Sequence of Gallionella enrichment culture.</title>
        <authorList>
            <person name="Poehlein A."/>
            <person name="Muehling M."/>
            <person name="Daniel R."/>
        </authorList>
    </citation>
    <scope>NUCLEOTIDE SEQUENCE</scope>
</reference>
<gene>
    <name evidence="1" type="ORF">GALL_537110</name>
</gene>
<sequence>MPIIADDITHLSFANKALDQCYINLTLWFATSTAYHAYRIARHV</sequence>
<dbReference type="AlphaFoldDB" id="A0A1J5P106"/>
<protein>
    <submittedName>
        <fullName evidence="1">Uncharacterized protein</fullName>
    </submittedName>
</protein>